<feature type="compositionally biased region" description="Low complexity" evidence="1">
    <location>
        <begin position="98"/>
        <end position="108"/>
    </location>
</feature>
<evidence type="ECO:0000313" key="3">
    <source>
        <dbReference type="EMBL" id="KAF9545213.1"/>
    </source>
</evidence>
<organism evidence="3 4">
    <name type="scientific">Mortierella hygrophila</name>
    <dbReference type="NCBI Taxonomy" id="979708"/>
    <lineage>
        <taxon>Eukaryota</taxon>
        <taxon>Fungi</taxon>
        <taxon>Fungi incertae sedis</taxon>
        <taxon>Mucoromycota</taxon>
        <taxon>Mortierellomycotina</taxon>
        <taxon>Mortierellomycetes</taxon>
        <taxon>Mortierellales</taxon>
        <taxon>Mortierellaceae</taxon>
        <taxon>Mortierella</taxon>
    </lineage>
</organism>
<evidence type="ECO:0000256" key="1">
    <source>
        <dbReference type="SAM" id="MobiDB-lite"/>
    </source>
</evidence>
<name>A0A9P6F9T5_9FUNG</name>
<feature type="compositionally biased region" description="Low complexity" evidence="1">
    <location>
        <begin position="34"/>
        <end position="61"/>
    </location>
</feature>
<accession>A0A9P6F9T5</accession>
<dbReference type="Proteomes" id="UP000723463">
    <property type="component" value="Unassembled WGS sequence"/>
</dbReference>
<dbReference type="EMBL" id="JAAAXW010000076">
    <property type="protein sequence ID" value="KAF9545213.1"/>
    <property type="molecule type" value="Genomic_DNA"/>
</dbReference>
<evidence type="ECO:0000313" key="4">
    <source>
        <dbReference type="Proteomes" id="UP000723463"/>
    </source>
</evidence>
<keyword evidence="2" id="KW-1133">Transmembrane helix</keyword>
<feature type="compositionally biased region" description="Basic and acidic residues" evidence="1">
    <location>
        <begin position="109"/>
        <end position="120"/>
    </location>
</feature>
<reference evidence="3" key="1">
    <citation type="journal article" date="2020" name="Fungal Divers.">
        <title>Resolving the Mortierellaceae phylogeny through synthesis of multi-gene phylogenetics and phylogenomics.</title>
        <authorList>
            <person name="Vandepol N."/>
            <person name="Liber J."/>
            <person name="Desiro A."/>
            <person name="Na H."/>
            <person name="Kennedy M."/>
            <person name="Barry K."/>
            <person name="Grigoriev I.V."/>
            <person name="Miller A.N."/>
            <person name="O'Donnell K."/>
            <person name="Stajich J.E."/>
            <person name="Bonito G."/>
        </authorList>
    </citation>
    <scope>NUCLEOTIDE SEQUENCE</scope>
    <source>
        <strain evidence="3">NRRL 2591</strain>
    </source>
</reference>
<feature type="region of interest" description="Disordered" evidence="1">
    <location>
        <begin position="1"/>
        <end position="69"/>
    </location>
</feature>
<dbReference type="PANTHER" id="PTHR38409">
    <property type="entry name" value="MDM10-COMPLEMENTING PROTEIN 1"/>
    <property type="match status" value="1"/>
</dbReference>
<feature type="transmembrane region" description="Helical" evidence="2">
    <location>
        <begin position="391"/>
        <end position="414"/>
    </location>
</feature>
<comment type="caution">
    <text evidence="3">The sequence shown here is derived from an EMBL/GenBank/DDBJ whole genome shotgun (WGS) entry which is preliminary data.</text>
</comment>
<protein>
    <recommendedName>
        <fullName evidence="5">Mitochondrial adapter protein MCP1 transmembrane domain-containing protein</fullName>
    </recommendedName>
</protein>
<dbReference type="AlphaFoldDB" id="A0A9P6F9T5"/>
<dbReference type="PANTHER" id="PTHR38409:SF1">
    <property type="entry name" value="MITOCHONDRIAL ADAPTER PROTEIN MCP1"/>
    <property type="match status" value="1"/>
</dbReference>
<evidence type="ECO:0008006" key="5">
    <source>
        <dbReference type="Google" id="ProtNLM"/>
    </source>
</evidence>
<sequence>MASATPLEPYNVWEDVPSTMDINPSSIETDDNDSTITTTSNYSNNSKSSKSSSGGSPTRYSAQTIRQKKGRQLLSTMMGAEEDKDGNSSVSGGGLFPTVGTSSSTVTVEETKEREDEGGSKKKTMTTTTRTATTSSSSGKPSTSTSNPAAAGGANSHADGAGASAEGQVGLGKAPLPLGGGGRGGFPSVGLYQGIGRVQAFSAMAFSTFAVIHLVPPMLASVGGIELANKALLWGRVYYQTNGLEQVLVSGSLLVHLGAGLCKAVIRMVWKVKSYYSGSSSSTSPRAAIEERDTPTVNKESSTMTNASGSTTTTTKITTITKTTGGGSGSGSASAPGLFPYHRLAGWILTPMVIAHMNDMRLAPLEVLGDSSMVDYSFVTYLHRVGRSGPYILLVGLLAYHMFGGGPVAFNMVLPKGSARRVKVQDLVRSKKVRGVFAAVVVGVVVVGTARIMFAEGPIPLSRVYLSLLDL</sequence>
<evidence type="ECO:0000256" key="2">
    <source>
        <dbReference type="SAM" id="Phobius"/>
    </source>
</evidence>
<gene>
    <name evidence="3" type="ORF">EC957_011192</name>
</gene>
<feature type="compositionally biased region" description="Low complexity" evidence="1">
    <location>
        <begin position="301"/>
        <end position="313"/>
    </location>
</feature>
<feature type="compositionally biased region" description="Low complexity" evidence="1">
    <location>
        <begin position="125"/>
        <end position="146"/>
    </location>
</feature>
<feature type="region of interest" description="Disordered" evidence="1">
    <location>
        <begin position="277"/>
        <end position="313"/>
    </location>
</feature>
<dbReference type="GO" id="GO:0055088">
    <property type="term" value="P:lipid homeostasis"/>
    <property type="evidence" value="ECO:0007669"/>
    <property type="project" value="InterPro"/>
</dbReference>
<keyword evidence="2" id="KW-0812">Transmembrane</keyword>
<feature type="transmembrane region" description="Helical" evidence="2">
    <location>
        <begin position="435"/>
        <end position="454"/>
    </location>
</feature>
<keyword evidence="4" id="KW-1185">Reference proteome</keyword>
<keyword evidence="2" id="KW-0472">Membrane</keyword>
<dbReference type="InterPro" id="IPR039960">
    <property type="entry name" value="MCP1"/>
</dbReference>
<proteinExistence type="predicted"/>
<feature type="region of interest" description="Disordered" evidence="1">
    <location>
        <begin position="81"/>
        <end position="166"/>
    </location>
</feature>